<accession>A0A137P7T2</accession>
<feature type="transmembrane region" description="Helical" evidence="1">
    <location>
        <begin position="47"/>
        <end position="69"/>
    </location>
</feature>
<proteinExistence type="predicted"/>
<dbReference type="Proteomes" id="UP000070444">
    <property type="component" value="Unassembled WGS sequence"/>
</dbReference>
<evidence type="ECO:0000256" key="1">
    <source>
        <dbReference type="SAM" id="Phobius"/>
    </source>
</evidence>
<keyword evidence="3" id="KW-1185">Reference proteome</keyword>
<keyword evidence="1" id="KW-1133">Transmembrane helix</keyword>
<reference evidence="2 3" key="1">
    <citation type="journal article" date="2015" name="Genome Biol. Evol.">
        <title>Phylogenomic analyses indicate that early fungi evolved digesting cell walls of algal ancestors of land plants.</title>
        <authorList>
            <person name="Chang Y."/>
            <person name="Wang S."/>
            <person name="Sekimoto S."/>
            <person name="Aerts A.L."/>
            <person name="Choi C."/>
            <person name="Clum A."/>
            <person name="LaButti K.M."/>
            <person name="Lindquist E.A."/>
            <person name="Yee Ngan C."/>
            <person name="Ohm R.A."/>
            <person name="Salamov A.A."/>
            <person name="Grigoriev I.V."/>
            <person name="Spatafora J.W."/>
            <person name="Berbee M.L."/>
        </authorList>
    </citation>
    <scope>NUCLEOTIDE SEQUENCE [LARGE SCALE GENOMIC DNA]</scope>
    <source>
        <strain evidence="2 3">NRRL 28638</strain>
    </source>
</reference>
<keyword evidence="1" id="KW-0812">Transmembrane</keyword>
<dbReference type="EMBL" id="KQ964488">
    <property type="protein sequence ID" value="KXN70981.1"/>
    <property type="molecule type" value="Genomic_DNA"/>
</dbReference>
<name>A0A137P7T2_CONC2</name>
<evidence type="ECO:0000313" key="2">
    <source>
        <dbReference type="EMBL" id="KXN70981.1"/>
    </source>
</evidence>
<evidence type="ECO:0000313" key="3">
    <source>
        <dbReference type="Proteomes" id="UP000070444"/>
    </source>
</evidence>
<protein>
    <submittedName>
        <fullName evidence="2">Uncharacterized protein</fullName>
    </submittedName>
</protein>
<dbReference type="AlphaFoldDB" id="A0A137P7T2"/>
<sequence length="114" mass="12724">MIEITTYPTSKDLECIDIILSNTIYSIVLAQGLIPLVHILVSNEDEVTLLTGFIIIGIVTVVLGLIALISQLKEVKLRDINDHNTFDGDDIEEGRRIQSQDKDTRINNYLALNS</sequence>
<organism evidence="2 3">
    <name type="scientific">Conidiobolus coronatus (strain ATCC 28846 / CBS 209.66 / NRRL 28638)</name>
    <name type="common">Delacroixia coronata</name>
    <dbReference type="NCBI Taxonomy" id="796925"/>
    <lineage>
        <taxon>Eukaryota</taxon>
        <taxon>Fungi</taxon>
        <taxon>Fungi incertae sedis</taxon>
        <taxon>Zoopagomycota</taxon>
        <taxon>Entomophthoromycotina</taxon>
        <taxon>Entomophthoromycetes</taxon>
        <taxon>Entomophthorales</taxon>
        <taxon>Ancylistaceae</taxon>
        <taxon>Conidiobolus</taxon>
    </lineage>
</organism>
<gene>
    <name evidence="2" type="ORF">CONCODRAFT_17245</name>
</gene>
<feature type="transmembrane region" description="Helical" evidence="1">
    <location>
        <begin position="20"/>
        <end position="41"/>
    </location>
</feature>
<keyword evidence="1" id="KW-0472">Membrane</keyword>